<proteinExistence type="predicted"/>
<evidence type="ECO:0000313" key="3">
    <source>
        <dbReference type="Proteomes" id="UP001165121"/>
    </source>
</evidence>
<dbReference type="AlphaFoldDB" id="A0A9W6WX45"/>
<evidence type="ECO:0000256" key="1">
    <source>
        <dbReference type="SAM" id="MobiDB-lite"/>
    </source>
</evidence>
<feature type="compositionally biased region" description="Basic and acidic residues" evidence="1">
    <location>
        <begin position="120"/>
        <end position="129"/>
    </location>
</feature>
<protein>
    <submittedName>
        <fullName evidence="2">Unnamed protein product</fullName>
    </submittedName>
</protein>
<feature type="compositionally biased region" description="Basic and acidic residues" evidence="1">
    <location>
        <begin position="137"/>
        <end position="147"/>
    </location>
</feature>
<keyword evidence="3" id="KW-1185">Reference proteome</keyword>
<feature type="compositionally biased region" description="Basic and acidic residues" evidence="1">
    <location>
        <begin position="77"/>
        <end position="87"/>
    </location>
</feature>
<accession>A0A9W6WX45</accession>
<reference evidence="2" key="1">
    <citation type="submission" date="2023-04" db="EMBL/GenBank/DDBJ databases">
        <title>Phytophthora fragariaefolia NBRC 109709.</title>
        <authorList>
            <person name="Ichikawa N."/>
            <person name="Sato H."/>
            <person name="Tonouchi N."/>
        </authorList>
    </citation>
    <scope>NUCLEOTIDE SEQUENCE</scope>
    <source>
        <strain evidence="2">NBRC 109709</strain>
    </source>
</reference>
<organism evidence="2 3">
    <name type="scientific">Phytophthora fragariaefolia</name>
    <dbReference type="NCBI Taxonomy" id="1490495"/>
    <lineage>
        <taxon>Eukaryota</taxon>
        <taxon>Sar</taxon>
        <taxon>Stramenopiles</taxon>
        <taxon>Oomycota</taxon>
        <taxon>Peronosporomycetes</taxon>
        <taxon>Peronosporales</taxon>
        <taxon>Peronosporaceae</taxon>
        <taxon>Phytophthora</taxon>
    </lineage>
</organism>
<sequence>MEAYYNVSTVLIKLERAMDWVCNLSDSIFEGVMTGFDDFTTRDKVLLSEKFTPRKIETNAHEGDDELALYRRRQRRQHEQHGEKEDGAEGEDLTPRRFQMATPPPSEKENGQVAGKAKPRKAEKGEKVRQSMTRTPSIDEKKPERKVATRSKGQGNRDARRRNGRDGDALHRDGVAGGQATFAKLRKYLDNKAPAEYVAQTVWRLHQLAKGRRLQAYLKRIPAQTRNATSTEVLRNEWTDAVPYRLRERTKDEIAAVEMILNHDIEVPKVPPFLSQFMSPDELAVFEDIFMALEYPIYTHLAPGQRFFDNMSKGALLAQLNGGLEAALAHKQKIEEFKQELSRISLDMKSRVITVTFKGKATAARWILWQIPVASKPLTLIDYETIRERAKLTHELVMLDYYSFEVKVRRGPLFSRDMYWVLTEGVGLKVQALAQSTSPSVGIQEKQWLVRILASECPNCIAGKSCLKIGDVEVTLHHSGVHVNRVFMVIGRAEHHDVCQVESPADDGTPRGAAEERDSDGENQLRGTLARGEAKGSNPHAVATETGQASADLAAHATGIAGSEAAARRQGPEIGG</sequence>
<evidence type="ECO:0000313" key="2">
    <source>
        <dbReference type="EMBL" id="GMF20085.1"/>
    </source>
</evidence>
<gene>
    <name evidence="2" type="ORF">Pfra01_000228300</name>
</gene>
<feature type="region of interest" description="Disordered" evidence="1">
    <location>
        <begin position="501"/>
        <end position="550"/>
    </location>
</feature>
<feature type="compositionally biased region" description="Basic and acidic residues" evidence="1">
    <location>
        <begin position="164"/>
        <end position="174"/>
    </location>
</feature>
<comment type="caution">
    <text evidence="2">The sequence shown here is derived from an EMBL/GenBank/DDBJ whole genome shotgun (WGS) entry which is preliminary data.</text>
</comment>
<name>A0A9W6WX45_9STRA</name>
<feature type="region of interest" description="Disordered" evidence="1">
    <location>
        <begin position="74"/>
        <end position="174"/>
    </location>
</feature>
<dbReference type="Proteomes" id="UP001165121">
    <property type="component" value="Unassembled WGS sequence"/>
</dbReference>
<dbReference type="EMBL" id="BSXT01000184">
    <property type="protein sequence ID" value="GMF20085.1"/>
    <property type="molecule type" value="Genomic_DNA"/>
</dbReference>